<dbReference type="OrthoDB" id="9796845at2"/>
<evidence type="ECO:0000313" key="1">
    <source>
        <dbReference type="EMBL" id="RPD40563.1"/>
    </source>
</evidence>
<gene>
    <name evidence="1" type="ORF">EG028_14785</name>
</gene>
<sequence length="251" mass="29471">METIIQEKLKQIEAEHDVHILYACESGSRAWGFASTDSDFDVRFIYAGKQPDYLSIRDRRDVIELPVNEVLDISGWDLRKALQLFHKSNVPLYEWLQSPIVYQQHAAFMDDMALRMPSFFSLRAGFHHYLSMAINTFENDLRGNDMKLKRYFYALRPALACLWIQRYEILPPMEFRLLRTVVEDENWQEAIDRLLEQKQSSTEKTLIPAQPVLHTWLEDTLDACKERAGEIPAQKGDLADLDNLFRKYIRP</sequence>
<dbReference type="GO" id="GO:0016740">
    <property type="term" value="F:transferase activity"/>
    <property type="evidence" value="ECO:0007669"/>
    <property type="project" value="UniProtKB-KW"/>
</dbReference>
<protein>
    <submittedName>
        <fullName evidence="1">Nucleotidyltransferase domain-containing protein</fullName>
    </submittedName>
</protein>
<evidence type="ECO:0000313" key="2">
    <source>
        <dbReference type="Proteomes" id="UP000279089"/>
    </source>
</evidence>
<reference evidence="2" key="1">
    <citation type="submission" date="2018-11" db="EMBL/GenBank/DDBJ databases">
        <title>Chitinophaga lutea sp.nov., isolate from arsenic contaminated soil.</title>
        <authorList>
            <person name="Zong Y."/>
        </authorList>
    </citation>
    <scope>NUCLEOTIDE SEQUENCE [LARGE SCALE GENOMIC DNA]</scope>
    <source>
        <strain evidence="2">YLT18</strain>
    </source>
</reference>
<dbReference type="PANTHER" id="PTHR34817:SF2">
    <property type="entry name" value="NUCLEOTIDYLTRANSFERASE"/>
    <property type="match status" value="1"/>
</dbReference>
<dbReference type="EMBL" id="RMBX01000007">
    <property type="protein sequence ID" value="RPD40563.1"/>
    <property type="molecule type" value="Genomic_DNA"/>
</dbReference>
<dbReference type="PANTHER" id="PTHR34817">
    <property type="entry name" value="NUCLEOTIDYLTRANSFERASE"/>
    <property type="match status" value="1"/>
</dbReference>
<accession>A0A3N4MYR4</accession>
<dbReference type="AlphaFoldDB" id="A0A3N4MYR4"/>
<name>A0A3N4MYR4_9BACT</name>
<dbReference type="Pfam" id="PF10127">
    <property type="entry name" value="RlaP"/>
    <property type="match status" value="1"/>
</dbReference>
<proteinExistence type="predicted"/>
<dbReference type="Proteomes" id="UP000279089">
    <property type="component" value="Unassembled WGS sequence"/>
</dbReference>
<dbReference type="InterPro" id="IPR018775">
    <property type="entry name" value="RlaP"/>
</dbReference>
<keyword evidence="2" id="KW-1185">Reference proteome</keyword>
<organism evidence="1 2">
    <name type="scientific">Chitinophaga barathri</name>
    <dbReference type="NCBI Taxonomy" id="1647451"/>
    <lineage>
        <taxon>Bacteria</taxon>
        <taxon>Pseudomonadati</taxon>
        <taxon>Bacteroidota</taxon>
        <taxon>Chitinophagia</taxon>
        <taxon>Chitinophagales</taxon>
        <taxon>Chitinophagaceae</taxon>
        <taxon>Chitinophaga</taxon>
    </lineage>
</organism>
<dbReference type="RefSeq" id="WP_120517120.1">
    <property type="nucleotide sequence ID" value="NZ_QXZY01000008.1"/>
</dbReference>
<comment type="caution">
    <text evidence="1">The sequence shown here is derived from an EMBL/GenBank/DDBJ whole genome shotgun (WGS) entry which is preliminary data.</text>
</comment>
<keyword evidence="1" id="KW-0808">Transferase</keyword>